<dbReference type="RefSeq" id="WP_115310678.1">
    <property type="nucleotide sequence ID" value="NZ_UHIO01000001.1"/>
</dbReference>
<keyword evidence="1" id="KW-0560">Oxidoreductase</keyword>
<dbReference type="OrthoDB" id="9777685at2"/>
<dbReference type="Proteomes" id="UP000255367">
    <property type="component" value="Unassembled WGS sequence"/>
</dbReference>
<evidence type="ECO:0000313" key="4">
    <source>
        <dbReference type="Proteomes" id="UP000255367"/>
    </source>
</evidence>
<feature type="domain" description="Cysteine-rich" evidence="2">
    <location>
        <begin position="3"/>
        <end position="85"/>
    </location>
</feature>
<evidence type="ECO:0000259" key="2">
    <source>
        <dbReference type="Pfam" id="PF02754"/>
    </source>
</evidence>
<dbReference type="InterPro" id="IPR051278">
    <property type="entry name" value="HdrB/HdrD_reductase"/>
</dbReference>
<dbReference type="PANTHER" id="PTHR42947">
    <property type="entry name" value="COB--COM HETERODISULFIDE REDUCTASE SUBUNIT B 1"/>
    <property type="match status" value="1"/>
</dbReference>
<dbReference type="InterPro" id="IPR004017">
    <property type="entry name" value="Cys_rich_dom"/>
</dbReference>
<accession>A0A380NLS2</accession>
<dbReference type="AlphaFoldDB" id="A0A380NLS2"/>
<gene>
    <name evidence="3" type="ORF">NCTC12020_01561</name>
</gene>
<dbReference type="Gene3D" id="1.20.1050.140">
    <property type="match status" value="1"/>
</dbReference>
<dbReference type="PANTHER" id="PTHR42947:SF1">
    <property type="entry name" value="COB--COM HETERODISULFIDE REDUCTASE SUBUNIT B 1"/>
    <property type="match status" value="1"/>
</dbReference>
<sequence>MKYAFFPGCVLEGAAKEDFIATVAVAKKLGIQIEELEGWTCCGASHVQDVDPLAVLATNARNIALAEAQGVQLMTVCNTCTLMLREAKNELDRDETQRARVNNILGQAGLKYKGTSDVTHFLWVLIRDYGLNNLKAKVVKPLSGLRVAEYYGCHLLRPAEETGFEDFQIPTSLADVIKAIGATPIDFSRKLDCCGFHAVYPAHDSVMQMTGSINADAAKEGADCVVTPCPLCQMQLDMFQKEAKQYVPNDKDMPIIHMSQLIGLALGISPAELGMTKRHMTSTVALNRFVGA</sequence>
<dbReference type="GO" id="GO:0016491">
    <property type="term" value="F:oxidoreductase activity"/>
    <property type="evidence" value="ECO:0007669"/>
    <property type="project" value="UniProtKB-KW"/>
</dbReference>
<evidence type="ECO:0000256" key="1">
    <source>
        <dbReference type="ARBA" id="ARBA00023002"/>
    </source>
</evidence>
<proteinExistence type="predicted"/>
<feature type="domain" description="Cysteine-rich" evidence="2">
    <location>
        <begin position="148"/>
        <end position="237"/>
    </location>
</feature>
<protein>
    <submittedName>
        <fullName evidence="3">sn-glycerol-3-phosphate dehydrogenase subunit C</fullName>
    </submittedName>
</protein>
<dbReference type="Pfam" id="PF02754">
    <property type="entry name" value="CCG"/>
    <property type="match status" value="2"/>
</dbReference>
<name>A0A380NLS2_9FIRM</name>
<reference evidence="3 4" key="1">
    <citation type="submission" date="2018-06" db="EMBL/GenBank/DDBJ databases">
        <authorList>
            <consortium name="Pathogen Informatics"/>
            <person name="Doyle S."/>
        </authorList>
    </citation>
    <scope>NUCLEOTIDE SEQUENCE [LARGE SCALE GENOMIC DNA]</scope>
    <source>
        <strain evidence="3 4">NCTC12020</strain>
    </source>
</reference>
<dbReference type="EMBL" id="UHIO01000001">
    <property type="protein sequence ID" value="SUP44223.1"/>
    <property type="molecule type" value="Genomic_DNA"/>
</dbReference>
<evidence type="ECO:0000313" key="3">
    <source>
        <dbReference type="EMBL" id="SUP44223.1"/>
    </source>
</evidence>
<dbReference type="Gene3D" id="3.40.50.11810">
    <property type="match status" value="1"/>
</dbReference>
<keyword evidence="4" id="KW-1185">Reference proteome</keyword>
<organism evidence="3 4">
    <name type="scientific">Veillonella criceti</name>
    <dbReference type="NCBI Taxonomy" id="103891"/>
    <lineage>
        <taxon>Bacteria</taxon>
        <taxon>Bacillati</taxon>
        <taxon>Bacillota</taxon>
        <taxon>Negativicutes</taxon>
        <taxon>Veillonellales</taxon>
        <taxon>Veillonellaceae</taxon>
        <taxon>Veillonella</taxon>
    </lineage>
</organism>